<evidence type="ECO:0000256" key="3">
    <source>
        <dbReference type="SAM" id="SignalP"/>
    </source>
</evidence>
<name>A0A0M0J8R1_9EUKA</name>
<dbReference type="SUPFAM" id="SSF101898">
    <property type="entry name" value="NHL repeat"/>
    <property type="match status" value="1"/>
</dbReference>
<dbReference type="Proteomes" id="UP000037460">
    <property type="component" value="Unassembled WGS sequence"/>
</dbReference>
<sequence>MSRLPFHLLFFMGLAAGPVVVDPATGIVTPDFLASEQLFYEQLAKPHFSSQQMEYIDGASSTVLRNPYSILHSGLDELFVASFTLNHVVRLRWMTGKRAQYKVFASGKELDGPVGMALHRGALFIASFTNDLVLRVNATSGELLGRIGSDETLDCPEGIAIGPDGVLYVASFLLPHLSMFDPESGAYLGKFGASAGTSVAFASTKTPGPSLRGAEDLTFDLLGDVHVTAYYSNAIFKFNGTNGQIVSSYGKGFVNGPVGITCDRASGHIFVSSYKDHKVLRFSPLGQFIGVAAGAPMEQQRKLGDPNAPIRNPSGLAFAEDGTLWVASYPTGAITRFNNSAATGRTWRVVD</sequence>
<dbReference type="CDD" id="cd05819">
    <property type="entry name" value="NHL"/>
    <property type="match status" value="1"/>
</dbReference>
<evidence type="ECO:0000256" key="1">
    <source>
        <dbReference type="ARBA" id="ARBA00022737"/>
    </source>
</evidence>
<dbReference type="OrthoDB" id="47323at2759"/>
<dbReference type="InterPro" id="IPR051344">
    <property type="entry name" value="Vgb"/>
</dbReference>
<dbReference type="PANTHER" id="PTHR40274">
    <property type="entry name" value="VIRGINIAMYCIN B LYASE"/>
    <property type="match status" value="1"/>
</dbReference>
<reference evidence="5" key="1">
    <citation type="journal article" date="2015" name="PLoS Genet.">
        <title>Genome Sequence and Transcriptome Analyses of Chrysochromulina tobin: Metabolic Tools for Enhanced Algal Fitness in the Prominent Order Prymnesiales (Haptophyceae).</title>
        <authorList>
            <person name="Hovde B.T."/>
            <person name="Deodato C.R."/>
            <person name="Hunsperger H.M."/>
            <person name="Ryken S.A."/>
            <person name="Yost W."/>
            <person name="Jha R.K."/>
            <person name="Patterson J."/>
            <person name="Monnat R.J. Jr."/>
            <person name="Barlow S.B."/>
            <person name="Starkenburg S.R."/>
            <person name="Cattolico R.A."/>
        </authorList>
    </citation>
    <scope>NUCLEOTIDE SEQUENCE</scope>
    <source>
        <strain evidence="5">CCMP291</strain>
    </source>
</reference>
<gene>
    <name evidence="4" type="ORF">Ctob_003255</name>
</gene>
<accession>A0A0M0J8R1</accession>
<protein>
    <submittedName>
        <fullName evidence="4">NHL repeat containing protein</fullName>
    </submittedName>
</protein>
<dbReference type="AlphaFoldDB" id="A0A0M0J8R1"/>
<comment type="caution">
    <text evidence="4">The sequence shown here is derived from an EMBL/GenBank/DDBJ whole genome shotgun (WGS) entry which is preliminary data.</text>
</comment>
<dbReference type="Gene3D" id="2.120.10.30">
    <property type="entry name" value="TolB, C-terminal domain"/>
    <property type="match status" value="2"/>
</dbReference>
<feature type="signal peptide" evidence="3">
    <location>
        <begin position="1"/>
        <end position="16"/>
    </location>
</feature>
<evidence type="ECO:0000313" key="4">
    <source>
        <dbReference type="EMBL" id="KOO22956.1"/>
    </source>
</evidence>
<evidence type="ECO:0000313" key="5">
    <source>
        <dbReference type="Proteomes" id="UP000037460"/>
    </source>
</evidence>
<feature type="repeat" description="NHL" evidence="2">
    <location>
        <begin position="243"/>
        <end position="285"/>
    </location>
</feature>
<dbReference type="PROSITE" id="PS51125">
    <property type="entry name" value="NHL"/>
    <property type="match status" value="1"/>
</dbReference>
<feature type="chain" id="PRO_5005601599" evidence="3">
    <location>
        <begin position="17"/>
        <end position="351"/>
    </location>
</feature>
<proteinExistence type="predicted"/>
<dbReference type="PANTHER" id="PTHR40274:SF3">
    <property type="entry name" value="VIRGINIAMYCIN B LYASE"/>
    <property type="match status" value="1"/>
</dbReference>
<organism evidence="4 5">
    <name type="scientific">Chrysochromulina tobinii</name>
    <dbReference type="NCBI Taxonomy" id="1460289"/>
    <lineage>
        <taxon>Eukaryota</taxon>
        <taxon>Haptista</taxon>
        <taxon>Haptophyta</taxon>
        <taxon>Prymnesiophyceae</taxon>
        <taxon>Prymnesiales</taxon>
        <taxon>Chrysochromulinaceae</taxon>
        <taxon>Chrysochromulina</taxon>
    </lineage>
</organism>
<dbReference type="InterPro" id="IPR001258">
    <property type="entry name" value="NHL_repeat"/>
</dbReference>
<keyword evidence="1" id="KW-0677">Repeat</keyword>
<evidence type="ECO:0000256" key="2">
    <source>
        <dbReference type="PROSITE-ProRule" id="PRU00504"/>
    </source>
</evidence>
<dbReference type="EMBL" id="JWZX01003235">
    <property type="protein sequence ID" value="KOO22956.1"/>
    <property type="molecule type" value="Genomic_DNA"/>
</dbReference>
<keyword evidence="3" id="KW-0732">Signal</keyword>
<keyword evidence="5" id="KW-1185">Reference proteome</keyword>
<dbReference type="InterPro" id="IPR011042">
    <property type="entry name" value="6-blade_b-propeller_TolB-like"/>
</dbReference>